<dbReference type="Proteomes" id="UP000694843">
    <property type="component" value="Unplaced"/>
</dbReference>
<protein>
    <submittedName>
        <fullName evidence="2">Uncharacterized protein LOC108672002</fullName>
    </submittedName>
</protein>
<dbReference type="KEGG" id="hazt:108672002"/>
<evidence type="ECO:0000313" key="2">
    <source>
        <dbReference type="RefSeq" id="XP_018015103.2"/>
    </source>
</evidence>
<dbReference type="RefSeq" id="XP_018015103.2">
    <property type="nucleotide sequence ID" value="XM_018159614.2"/>
</dbReference>
<accession>A0A8B7NN40</accession>
<dbReference type="AlphaFoldDB" id="A0A8B7NN40"/>
<keyword evidence="1" id="KW-1185">Reference proteome</keyword>
<organism evidence="1 2">
    <name type="scientific">Hyalella azteca</name>
    <name type="common">Amphipod</name>
    <dbReference type="NCBI Taxonomy" id="294128"/>
    <lineage>
        <taxon>Eukaryota</taxon>
        <taxon>Metazoa</taxon>
        <taxon>Ecdysozoa</taxon>
        <taxon>Arthropoda</taxon>
        <taxon>Crustacea</taxon>
        <taxon>Multicrustacea</taxon>
        <taxon>Malacostraca</taxon>
        <taxon>Eumalacostraca</taxon>
        <taxon>Peracarida</taxon>
        <taxon>Amphipoda</taxon>
        <taxon>Senticaudata</taxon>
        <taxon>Talitrida</taxon>
        <taxon>Talitroidea</taxon>
        <taxon>Hyalellidae</taxon>
        <taxon>Hyalella</taxon>
    </lineage>
</organism>
<dbReference type="GeneID" id="108672002"/>
<gene>
    <name evidence="2" type="primary">LOC108672002</name>
</gene>
<proteinExistence type="predicted"/>
<reference evidence="2" key="1">
    <citation type="submission" date="2025-08" db="UniProtKB">
        <authorList>
            <consortium name="RefSeq"/>
        </authorList>
    </citation>
    <scope>IDENTIFICATION</scope>
    <source>
        <tissue evidence="2">Whole organism</tissue>
    </source>
</reference>
<name>A0A8B7NN40_HYAAZ</name>
<sequence>MLEIVSCGTISDKCSRLNLVLPRDNITQDGADRLFEILRKWRPSYYSPMFSHKVTIYCEPHSNLLKSANSEKIKCVELSTITIIQWKPELTSKEPTCQRMVKVSHRGPDNVTV</sequence>
<evidence type="ECO:0000313" key="1">
    <source>
        <dbReference type="Proteomes" id="UP000694843"/>
    </source>
</evidence>